<evidence type="ECO:0000259" key="1">
    <source>
        <dbReference type="PROSITE" id="PS51704"/>
    </source>
</evidence>
<evidence type="ECO:0000313" key="2">
    <source>
        <dbReference type="EMBL" id="SEE89209.1"/>
    </source>
</evidence>
<dbReference type="OrthoDB" id="9758957at2"/>
<dbReference type="Pfam" id="PF03009">
    <property type="entry name" value="GDPD"/>
    <property type="match status" value="1"/>
</dbReference>
<dbReference type="Gene3D" id="3.20.20.190">
    <property type="entry name" value="Phosphatidylinositol (PI) phosphodiesterase"/>
    <property type="match status" value="1"/>
</dbReference>
<dbReference type="RefSeq" id="WP_089774216.1">
    <property type="nucleotide sequence ID" value="NZ_FNTX01000002.1"/>
</dbReference>
<proteinExistence type="predicted"/>
<dbReference type="PROSITE" id="PS51704">
    <property type="entry name" value="GP_PDE"/>
    <property type="match status" value="1"/>
</dbReference>
<name>A0A1H5MIJ2_9MICO</name>
<dbReference type="AlphaFoldDB" id="A0A1H5MIJ2"/>
<dbReference type="STRING" id="648782.SAMN04488554_3424"/>
<keyword evidence="3" id="KW-1185">Reference proteome</keyword>
<sequence length="242" mass="25255">MTQIVAHRGNSSVAPENTLPAFAAAAFGGAHFIEIDVQVGGDGSAVVIHDAAVDRTTDGAGIVAEMRATDVKHLDAGSWFDPGFAGTALPLFADVVDLLGRFPEVGLLLELKGAWRPEPTQALLAQLASAGVTERVIAQSFEVEMLRTLATLAPELPRALLVQEVTDEALATCAELDAVACNPTSASVIARPDAVDRVHGAGQQIFTWTSNDSAEWAPLVAAGVDGIITDRPDRLAGWLAAQ</sequence>
<dbReference type="InterPro" id="IPR030395">
    <property type="entry name" value="GP_PDE_dom"/>
</dbReference>
<dbReference type="PANTHER" id="PTHR46211">
    <property type="entry name" value="GLYCEROPHOSPHORYL DIESTER PHOSPHODIESTERASE"/>
    <property type="match status" value="1"/>
</dbReference>
<dbReference type="GO" id="GO:0008081">
    <property type="term" value="F:phosphoric diester hydrolase activity"/>
    <property type="evidence" value="ECO:0007669"/>
    <property type="project" value="InterPro"/>
</dbReference>
<dbReference type="PANTHER" id="PTHR46211:SF1">
    <property type="entry name" value="GLYCEROPHOSPHODIESTER PHOSPHODIESTERASE, CYTOPLASMIC"/>
    <property type="match status" value="1"/>
</dbReference>
<dbReference type="Proteomes" id="UP000199220">
    <property type="component" value="Unassembled WGS sequence"/>
</dbReference>
<dbReference type="EMBL" id="FNTX01000002">
    <property type="protein sequence ID" value="SEE89209.1"/>
    <property type="molecule type" value="Genomic_DNA"/>
</dbReference>
<dbReference type="SUPFAM" id="SSF51695">
    <property type="entry name" value="PLC-like phosphodiesterases"/>
    <property type="match status" value="1"/>
</dbReference>
<feature type="domain" description="GP-PDE" evidence="1">
    <location>
        <begin position="2"/>
        <end position="239"/>
    </location>
</feature>
<accession>A0A1H5MIJ2</accession>
<dbReference type="InterPro" id="IPR017946">
    <property type="entry name" value="PLC-like_Pdiesterase_TIM-brl"/>
</dbReference>
<reference evidence="3" key="1">
    <citation type="submission" date="2016-10" db="EMBL/GenBank/DDBJ databases">
        <authorList>
            <person name="Varghese N."/>
            <person name="Submissions S."/>
        </authorList>
    </citation>
    <scope>NUCLEOTIDE SEQUENCE [LARGE SCALE GENOMIC DNA]</scope>
    <source>
        <strain evidence="3">DSM 21368</strain>
    </source>
</reference>
<protein>
    <submittedName>
        <fullName evidence="2">Glycerophosphoryl diester phosphodiesterase</fullName>
    </submittedName>
</protein>
<evidence type="ECO:0000313" key="3">
    <source>
        <dbReference type="Proteomes" id="UP000199220"/>
    </source>
</evidence>
<gene>
    <name evidence="2" type="ORF">SAMN04488554_3424</name>
</gene>
<organism evidence="2 3">
    <name type="scientific">Ruania alba</name>
    <dbReference type="NCBI Taxonomy" id="648782"/>
    <lineage>
        <taxon>Bacteria</taxon>
        <taxon>Bacillati</taxon>
        <taxon>Actinomycetota</taxon>
        <taxon>Actinomycetes</taxon>
        <taxon>Micrococcales</taxon>
        <taxon>Ruaniaceae</taxon>
        <taxon>Ruania</taxon>
    </lineage>
</organism>
<dbReference type="GO" id="GO:0006629">
    <property type="term" value="P:lipid metabolic process"/>
    <property type="evidence" value="ECO:0007669"/>
    <property type="project" value="InterPro"/>
</dbReference>